<sequence>MFNALGSIINPMSWFSGAAQPEPSTPSETEAGPDPEAMGSDPYEPTIHDVLIVKAMLIKAMRLPPEIIDQVVEKAEYWPHTTVQLSYGSALTVAGHSLHTQNAPEDVLLIRTPPLGFPRFPSDSDGADISQAQVLPKPPGDPFPPTAFQPLIGSKDPLLAHPCRKIVFTIVSRDQGWGGAGEDHLTYRGSWTWFEAGLERWCQQQQPPSDLNLNLDINNICTVYPEVVSNNDDVHDFVFPLAPVETLKIQCNQTASMHTKEHRVEWRYTDGVDGVEDTEGAEALAAQGRGTGTGDGKFVREMRVGDVVTVWAKARFPGWTNHVESVRVDVYWAL</sequence>
<organism evidence="2 3">
    <name type="scientific">Echria macrotheca</name>
    <dbReference type="NCBI Taxonomy" id="438768"/>
    <lineage>
        <taxon>Eukaryota</taxon>
        <taxon>Fungi</taxon>
        <taxon>Dikarya</taxon>
        <taxon>Ascomycota</taxon>
        <taxon>Pezizomycotina</taxon>
        <taxon>Sordariomycetes</taxon>
        <taxon>Sordariomycetidae</taxon>
        <taxon>Sordariales</taxon>
        <taxon>Schizotheciaceae</taxon>
        <taxon>Echria</taxon>
    </lineage>
</organism>
<name>A0AAJ0BI62_9PEZI</name>
<dbReference type="EMBL" id="MU839829">
    <property type="protein sequence ID" value="KAK1758671.1"/>
    <property type="molecule type" value="Genomic_DNA"/>
</dbReference>
<comment type="caution">
    <text evidence="2">The sequence shown here is derived from an EMBL/GenBank/DDBJ whole genome shotgun (WGS) entry which is preliminary data.</text>
</comment>
<gene>
    <name evidence="2" type="ORF">QBC47DRAFT_375442</name>
</gene>
<evidence type="ECO:0000313" key="2">
    <source>
        <dbReference type="EMBL" id="KAK1758671.1"/>
    </source>
</evidence>
<accession>A0AAJ0BI62</accession>
<evidence type="ECO:0000256" key="1">
    <source>
        <dbReference type="SAM" id="MobiDB-lite"/>
    </source>
</evidence>
<keyword evidence="3" id="KW-1185">Reference proteome</keyword>
<evidence type="ECO:0000313" key="3">
    <source>
        <dbReference type="Proteomes" id="UP001239445"/>
    </source>
</evidence>
<dbReference type="Proteomes" id="UP001239445">
    <property type="component" value="Unassembled WGS sequence"/>
</dbReference>
<protein>
    <submittedName>
        <fullName evidence="2">Uncharacterized protein</fullName>
    </submittedName>
</protein>
<dbReference type="AlphaFoldDB" id="A0AAJ0BI62"/>
<reference evidence="2" key="1">
    <citation type="submission" date="2023-06" db="EMBL/GenBank/DDBJ databases">
        <title>Genome-scale phylogeny and comparative genomics of the fungal order Sordariales.</title>
        <authorList>
            <consortium name="Lawrence Berkeley National Laboratory"/>
            <person name="Hensen N."/>
            <person name="Bonometti L."/>
            <person name="Westerberg I."/>
            <person name="Brannstrom I.O."/>
            <person name="Guillou S."/>
            <person name="Cros-Aarteil S."/>
            <person name="Calhoun S."/>
            <person name="Haridas S."/>
            <person name="Kuo A."/>
            <person name="Mondo S."/>
            <person name="Pangilinan J."/>
            <person name="Riley R."/>
            <person name="Labutti K."/>
            <person name="Andreopoulos B."/>
            <person name="Lipzen A."/>
            <person name="Chen C."/>
            <person name="Yanf M."/>
            <person name="Daum C."/>
            <person name="Ng V."/>
            <person name="Clum A."/>
            <person name="Steindorff A."/>
            <person name="Ohm R."/>
            <person name="Martin F."/>
            <person name="Silar P."/>
            <person name="Natvig D."/>
            <person name="Lalanne C."/>
            <person name="Gautier V."/>
            <person name="Ament-Velasquez S.L."/>
            <person name="Kruys A."/>
            <person name="Hutchinson M.I."/>
            <person name="Powell A.J."/>
            <person name="Barry K."/>
            <person name="Miller A.N."/>
            <person name="Grigoriev I.V."/>
            <person name="Debuchy R."/>
            <person name="Gladieux P."/>
            <person name="Thoren M.H."/>
            <person name="Johannesson H."/>
        </authorList>
    </citation>
    <scope>NUCLEOTIDE SEQUENCE</scope>
    <source>
        <strain evidence="2">PSN4</strain>
    </source>
</reference>
<proteinExistence type="predicted"/>
<feature type="region of interest" description="Disordered" evidence="1">
    <location>
        <begin position="16"/>
        <end position="43"/>
    </location>
</feature>